<feature type="domain" description="SusD-like N-terminal" evidence="7">
    <location>
        <begin position="63"/>
        <end position="205"/>
    </location>
</feature>
<evidence type="ECO:0000256" key="5">
    <source>
        <dbReference type="ARBA" id="ARBA00023237"/>
    </source>
</evidence>
<dbReference type="InterPro" id="IPR012944">
    <property type="entry name" value="SusD_RagB_dom"/>
</dbReference>
<accession>A0AAE3M208</accession>
<protein>
    <submittedName>
        <fullName evidence="8">RagB/SusD family nutrient uptake outer membrane protein</fullName>
    </submittedName>
</protein>
<sequence length="593" mass="66438">MKRHILFLLISLVVLSSCEDLFDPAIENLKDLDLMYDDPVFAQGVLTQSYRYLPNMYRRSSWATDDAVSNDRGSSWVKMNTGSWSASSNPVDMWVEGYGSIQYINTFLEKCDDIQWTTDPEAAELFNMRLKGEAYGLRGIFLYYLLRNHAGYGTNGELLGVPILTEFQDAHADFNVPRATFQQCVDQILSDFDKALLNLPTNYNSVGDLSEVPDKYKDMVTLSSTYNRVMGDFAKQLVDGQIVMAYRSKVTLLAASPAFQGGTNTTTWADAAVYSSNALNIIGGLSGFDEDGDIYYKNTGAIDALANGNNFAEILWRENYSTNAFGEERDNFPPSMHGNGRMNPTQNLVDAFPDVNGYPITLSSDYSSEDPFANRDPRLAQYILFNGGQIGSTTISTGSASGTEDGINALETSTRTGYYMKKRLREDVLYDTQSTASNENDKWQGKKNFKPRIRYTELFLNYAEAANEAYGPMGAAPGADYSAYDIIKAIRARAGVGAGNGDAYLESIKGNQDEMRTLIRNERRLELCFEGFRFWDLRRWAADLTETAKGYDASTGEVFDVEARTYSDYMTYGPIPYSEILKYDNLIQNRGWE</sequence>
<reference evidence="8" key="1">
    <citation type="submission" date="2022-10" db="EMBL/GenBank/DDBJ databases">
        <authorList>
            <person name="Yu W.X."/>
        </authorList>
    </citation>
    <scope>NUCLEOTIDE SEQUENCE</scope>
    <source>
        <strain evidence="8">AAT</strain>
    </source>
</reference>
<evidence type="ECO:0000313" key="8">
    <source>
        <dbReference type="EMBL" id="MCW3785831.1"/>
    </source>
</evidence>
<evidence type="ECO:0000256" key="2">
    <source>
        <dbReference type="ARBA" id="ARBA00006275"/>
    </source>
</evidence>
<dbReference type="InterPro" id="IPR011990">
    <property type="entry name" value="TPR-like_helical_dom_sf"/>
</dbReference>
<evidence type="ECO:0000259" key="7">
    <source>
        <dbReference type="Pfam" id="PF14322"/>
    </source>
</evidence>
<evidence type="ECO:0000313" key="9">
    <source>
        <dbReference type="Proteomes" id="UP001209229"/>
    </source>
</evidence>
<organism evidence="8 9">
    <name type="scientific">Plebeiibacterium sediminum</name>
    <dbReference type="NCBI Taxonomy" id="2992112"/>
    <lineage>
        <taxon>Bacteria</taxon>
        <taxon>Pseudomonadati</taxon>
        <taxon>Bacteroidota</taxon>
        <taxon>Bacteroidia</taxon>
        <taxon>Marinilabiliales</taxon>
        <taxon>Marinilabiliaceae</taxon>
        <taxon>Plebeiibacterium</taxon>
    </lineage>
</organism>
<proteinExistence type="inferred from homology"/>
<dbReference type="RefSeq" id="WP_301189402.1">
    <property type="nucleotide sequence ID" value="NZ_JAPDPJ010000006.1"/>
</dbReference>
<evidence type="ECO:0000256" key="3">
    <source>
        <dbReference type="ARBA" id="ARBA00022729"/>
    </source>
</evidence>
<keyword evidence="5" id="KW-0998">Cell outer membrane</keyword>
<dbReference type="InterPro" id="IPR033985">
    <property type="entry name" value="SusD-like_N"/>
</dbReference>
<evidence type="ECO:0000256" key="4">
    <source>
        <dbReference type="ARBA" id="ARBA00023136"/>
    </source>
</evidence>
<dbReference type="Pfam" id="PF07980">
    <property type="entry name" value="SusD_RagB"/>
    <property type="match status" value="1"/>
</dbReference>
<dbReference type="EMBL" id="JAPDPJ010000006">
    <property type="protein sequence ID" value="MCW3785831.1"/>
    <property type="molecule type" value="Genomic_DNA"/>
</dbReference>
<keyword evidence="9" id="KW-1185">Reference proteome</keyword>
<dbReference type="GO" id="GO:0009279">
    <property type="term" value="C:cell outer membrane"/>
    <property type="evidence" value="ECO:0007669"/>
    <property type="project" value="UniProtKB-SubCell"/>
</dbReference>
<dbReference type="Pfam" id="PF14322">
    <property type="entry name" value="SusD-like_3"/>
    <property type="match status" value="1"/>
</dbReference>
<dbReference type="Proteomes" id="UP001209229">
    <property type="component" value="Unassembled WGS sequence"/>
</dbReference>
<dbReference type="PROSITE" id="PS51257">
    <property type="entry name" value="PROKAR_LIPOPROTEIN"/>
    <property type="match status" value="1"/>
</dbReference>
<evidence type="ECO:0000256" key="1">
    <source>
        <dbReference type="ARBA" id="ARBA00004442"/>
    </source>
</evidence>
<gene>
    <name evidence="8" type="ORF">OM075_05100</name>
</gene>
<comment type="similarity">
    <text evidence="2">Belongs to the SusD family.</text>
</comment>
<name>A0AAE3M208_9BACT</name>
<dbReference type="AlphaFoldDB" id="A0AAE3M208"/>
<comment type="caution">
    <text evidence="8">The sequence shown here is derived from an EMBL/GenBank/DDBJ whole genome shotgun (WGS) entry which is preliminary data.</text>
</comment>
<keyword evidence="3" id="KW-0732">Signal</keyword>
<dbReference type="SUPFAM" id="SSF48452">
    <property type="entry name" value="TPR-like"/>
    <property type="match status" value="1"/>
</dbReference>
<evidence type="ECO:0000259" key="6">
    <source>
        <dbReference type="Pfam" id="PF07980"/>
    </source>
</evidence>
<comment type="subcellular location">
    <subcellularLocation>
        <location evidence="1">Cell outer membrane</location>
    </subcellularLocation>
</comment>
<keyword evidence="4" id="KW-0472">Membrane</keyword>
<dbReference type="Gene3D" id="1.25.40.390">
    <property type="match status" value="1"/>
</dbReference>
<feature type="domain" description="RagB/SusD" evidence="6">
    <location>
        <begin position="321"/>
        <end position="592"/>
    </location>
</feature>